<dbReference type="EMBL" id="BT127966">
    <property type="protein sequence ID" value="AEE62928.1"/>
    <property type="molecule type" value="mRNA"/>
</dbReference>
<dbReference type="InterPro" id="IPR015421">
    <property type="entry name" value="PyrdxlP-dep_Trfase_major"/>
</dbReference>
<dbReference type="SUPFAM" id="SSF53383">
    <property type="entry name" value="PLP-dependent transferases"/>
    <property type="match status" value="1"/>
</dbReference>
<evidence type="ECO:0000256" key="4">
    <source>
        <dbReference type="ARBA" id="ARBA00029440"/>
    </source>
</evidence>
<dbReference type="GO" id="GO:0005737">
    <property type="term" value="C:cytoplasm"/>
    <property type="evidence" value="ECO:0007669"/>
    <property type="project" value="TreeGrafter"/>
</dbReference>
<evidence type="ECO:0000259" key="6">
    <source>
        <dbReference type="Pfam" id="PF00266"/>
    </source>
</evidence>
<keyword evidence="3" id="KW-0663">Pyridoxal phosphate</keyword>
<comment type="cofactor">
    <cofactor evidence="1">
        <name>pyridoxal 5'-phosphate</name>
        <dbReference type="ChEBI" id="CHEBI:597326"/>
    </cofactor>
</comment>
<protein>
    <recommendedName>
        <fullName evidence="6">Aminotransferase class V domain-containing protein</fullName>
    </recommendedName>
</protein>
<evidence type="ECO:0000256" key="2">
    <source>
        <dbReference type="ARBA" id="ARBA00022679"/>
    </source>
</evidence>
<dbReference type="GO" id="GO:0030170">
    <property type="term" value="F:pyridoxal phosphate binding"/>
    <property type="evidence" value="ECO:0007669"/>
    <property type="project" value="TreeGrafter"/>
</dbReference>
<comment type="pathway">
    <text evidence="4">Amino-acid biosynthesis.</text>
</comment>
<evidence type="ECO:0000256" key="5">
    <source>
        <dbReference type="ARBA" id="ARBA00049007"/>
    </source>
</evidence>
<reference evidence="7" key="1">
    <citation type="journal article" date="2012" name="Insect Biochem. Mol. Biol.">
        <title>Transcriptome and full-length cDNA resources for the mountain pine beetle, Dendroctonus ponderosae Hopkins, a major insect pest of pine forests.</title>
        <authorList>
            <person name="Keeling C.I."/>
            <person name="Henderson H."/>
            <person name="Li M."/>
            <person name="Yuen M."/>
            <person name="Clark E.L."/>
            <person name="Fraser J.D."/>
            <person name="Huber D.P."/>
            <person name="Liao N.Y."/>
            <person name="Roderick Docking T."/>
            <person name="Birol I."/>
            <person name="Chan S.K."/>
            <person name="Taylor G.A."/>
            <person name="Palmquist D."/>
            <person name="Jones S.J."/>
            <person name="Bohlmann J."/>
        </authorList>
    </citation>
    <scope>NUCLEOTIDE SEQUENCE</scope>
    <source>
        <tissue evidence="7">Midgut and adhering fatbody of emerged adults of both sexes after feeding on lodgepole pine for up to 64 h</tissue>
    </source>
</reference>
<comment type="catalytic activity">
    <reaction evidence="5">
        <text>O-phospho-L-serine + 2-oxoglutarate = 3-phosphooxypyruvate + L-glutamate</text>
        <dbReference type="Rhea" id="RHEA:14329"/>
        <dbReference type="ChEBI" id="CHEBI:16810"/>
        <dbReference type="ChEBI" id="CHEBI:18110"/>
        <dbReference type="ChEBI" id="CHEBI:29985"/>
        <dbReference type="ChEBI" id="CHEBI:57524"/>
        <dbReference type="EC" id="2.6.1.52"/>
    </reaction>
</comment>
<evidence type="ECO:0000256" key="1">
    <source>
        <dbReference type="ARBA" id="ARBA00001933"/>
    </source>
</evidence>
<dbReference type="PANTHER" id="PTHR43247:SF1">
    <property type="entry name" value="PHOSPHOSERINE AMINOTRANSFERASE"/>
    <property type="match status" value="1"/>
</dbReference>
<dbReference type="PANTHER" id="PTHR43247">
    <property type="entry name" value="PHOSPHOSERINE AMINOTRANSFERASE"/>
    <property type="match status" value="1"/>
</dbReference>
<dbReference type="Pfam" id="PF00266">
    <property type="entry name" value="Aminotran_5"/>
    <property type="match status" value="1"/>
</dbReference>
<feature type="domain" description="Aminotransferase class V" evidence="6">
    <location>
        <begin position="9"/>
        <end position="183"/>
    </location>
</feature>
<sequence>MSSKQSPINFGAGPGKIPKEVLEAAQEEFLSYQNTGFSVTELSHRSQTYAEINGNAESNLRKLLNVPVNYKILFVHGGGQGLFSAVAMNLIKTAGTADYAVAGIWSHIAATEAKKYGTINYVFPKPSSSGVIPDEASWNLNPNASYVYYCDNETIQGIEYPFVPDSKGVPLVVDMSSSIMTKKNRCFQVRGNYSSSSEKPWNCRIGNSHHPGRPIRACNGHMPFHPQL</sequence>
<accession>J3JXJ7</accession>
<dbReference type="GO" id="GO:0004648">
    <property type="term" value="F:O-phospho-L-serine:2-oxoglutarate aminotransferase activity"/>
    <property type="evidence" value="ECO:0007669"/>
    <property type="project" value="UniProtKB-EC"/>
</dbReference>
<dbReference type="InterPro" id="IPR000192">
    <property type="entry name" value="Aminotrans_V_dom"/>
</dbReference>
<dbReference type="InterPro" id="IPR015424">
    <property type="entry name" value="PyrdxlP-dep_Trfase"/>
</dbReference>
<name>J3JXJ7_DENPD</name>
<organism evidence="7">
    <name type="scientific">Dendroctonus ponderosae</name>
    <name type="common">Mountain pine beetle</name>
    <dbReference type="NCBI Taxonomy" id="77166"/>
    <lineage>
        <taxon>Eukaryota</taxon>
        <taxon>Metazoa</taxon>
        <taxon>Ecdysozoa</taxon>
        <taxon>Arthropoda</taxon>
        <taxon>Hexapoda</taxon>
        <taxon>Insecta</taxon>
        <taxon>Pterygota</taxon>
        <taxon>Neoptera</taxon>
        <taxon>Endopterygota</taxon>
        <taxon>Coleoptera</taxon>
        <taxon>Polyphaga</taxon>
        <taxon>Cucujiformia</taxon>
        <taxon>Curculionidae</taxon>
        <taxon>Scolytinae</taxon>
        <taxon>Dendroctonus</taxon>
    </lineage>
</organism>
<evidence type="ECO:0000256" key="3">
    <source>
        <dbReference type="ARBA" id="ARBA00022898"/>
    </source>
</evidence>
<dbReference type="Gene3D" id="3.40.640.10">
    <property type="entry name" value="Type I PLP-dependent aspartate aminotransferase-like (Major domain)"/>
    <property type="match status" value="1"/>
</dbReference>
<dbReference type="AlphaFoldDB" id="J3JXJ7"/>
<dbReference type="UniPathway" id="UPA00244">
    <property type="reaction ID" value="UER00311"/>
</dbReference>
<proteinExistence type="evidence at transcript level"/>
<dbReference type="InterPro" id="IPR022278">
    <property type="entry name" value="Pser_aminoTfrase"/>
</dbReference>
<evidence type="ECO:0000313" key="7">
    <source>
        <dbReference type="EMBL" id="AEE62928.1"/>
    </source>
</evidence>
<dbReference type="OrthoDB" id="1703350at2759"/>
<keyword evidence="2" id="KW-0808">Transferase</keyword>
<dbReference type="GO" id="GO:0006564">
    <property type="term" value="P:L-serine biosynthetic process"/>
    <property type="evidence" value="ECO:0007669"/>
    <property type="project" value="InterPro"/>
</dbReference>